<dbReference type="EMBL" id="JAAEAA010000015">
    <property type="protein sequence ID" value="NDK56729.1"/>
    <property type="molecule type" value="Genomic_DNA"/>
</dbReference>
<keyword evidence="2" id="KW-1185">Reference proteome</keyword>
<protein>
    <submittedName>
        <fullName evidence="1">Uncharacterized protein</fullName>
    </submittedName>
</protein>
<sequence>MERDHNTIRVGICKYTSRKVLQLRDFPSNDAIDEKGWLCLHDDTEEEEIQNIIKFLYGIDIEIHNN</sequence>
<accession>A0A6B2H0E5</accession>
<organism evidence="1 2">
    <name type="scientific">Pontibacter fetidus</name>
    <dbReference type="NCBI Taxonomy" id="2700082"/>
    <lineage>
        <taxon>Bacteria</taxon>
        <taxon>Pseudomonadati</taxon>
        <taxon>Bacteroidota</taxon>
        <taxon>Cytophagia</taxon>
        <taxon>Cytophagales</taxon>
        <taxon>Hymenobacteraceae</taxon>
        <taxon>Pontibacter</taxon>
    </lineage>
</organism>
<proteinExistence type="predicted"/>
<evidence type="ECO:0000313" key="2">
    <source>
        <dbReference type="Proteomes" id="UP000478546"/>
    </source>
</evidence>
<dbReference type="Proteomes" id="UP000478546">
    <property type="component" value="Unassembled WGS sequence"/>
</dbReference>
<comment type="caution">
    <text evidence="1">The sequence shown here is derived from an EMBL/GenBank/DDBJ whole genome shotgun (WGS) entry which is preliminary data.</text>
</comment>
<evidence type="ECO:0000313" key="1">
    <source>
        <dbReference type="EMBL" id="NDK56729.1"/>
    </source>
</evidence>
<gene>
    <name evidence="1" type="ORF">GWO68_12440</name>
</gene>
<dbReference type="AlphaFoldDB" id="A0A6B2H0E5"/>
<name>A0A6B2H0E5_9BACT</name>
<dbReference type="RefSeq" id="WP_162346781.1">
    <property type="nucleotide sequence ID" value="NZ_JAAEAA010000015.1"/>
</dbReference>
<reference evidence="1 2" key="1">
    <citation type="submission" date="2020-01" db="EMBL/GenBank/DDBJ databases">
        <authorList>
            <person name="Kim M.K."/>
        </authorList>
    </citation>
    <scope>NUCLEOTIDE SEQUENCE [LARGE SCALE GENOMIC DNA]</scope>
    <source>
        <strain evidence="1 2">BT213</strain>
    </source>
</reference>